<dbReference type="SMART" id="SM00409">
    <property type="entry name" value="IG"/>
    <property type="match status" value="2"/>
</dbReference>
<evidence type="ECO:0000256" key="1">
    <source>
        <dbReference type="ARBA" id="ARBA00004167"/>
    </source>
</evidence>
<feature type="domain" description="Ig-like" evidence="6">
    <location>
        <begin position="112"/>
        <end position="201"/>
    </location>
</feature>
<feature type="transmembrane region" description="Helical" evidence="4">
    <location>
        <begin position="230"/>
        <end position="253"/>
    </location>
</feature>
<dbReference type="Proteomes" id="UP000314983">
    <property type="component" value="Chromosome 17"/>
</dbReference>
<keyword evidence="5" id="KW-0732">Signal</keyword>
<reference evidence="7" key="4">
    <citation type="submission" date="2025-08" db="UniProtKB">
        <authorList>
            <consortium name="Ensembl"/>
        </authorList>
    </citation>
    <scope>IDENTIFICATION</scope>
</reference>
<dbReference type="InterPro" id="IPR013783">
    <property type="entry name" value="Ig-like_fold"/>
</dbReference>
<dbReference type="PROSITE" id="PS50835">
    <property type="entry name" value="IG_LIKE"/>
    <property type="match status" value="1"/>
</dbReference>
<keyword evidence="4" id="KW-1133">Transmembrane helix</keyword>
<keyword evidence="3" id="KW-1015">Disulfide bond</keyword>
<keyword evidence="2 4" id="KW-0472">Membrane</keyword>
<keyword evidence="8" id="KW-1185">Reference proteome</keyword>
<dbReference type="SUPFAM" id="SSF48726">
    <property type="entry name" value="Immunoglobulin"/>
    <property type="match status" value="2"/>
</dbReference>
<dbReference type="STRING" id="8005.ENSEEEP00000022521"/>
<evidence type="ECO:0000256" key="3">
    <source>
        <dbReference type="ARBA" id="ARBA00023157"/>
    </source>
</evidence>
<proteinExistence type="predicted"/>
<feature type="chain" id="PRO_5044300150" description="Ig-like domain-containing protein" evidence="5">
    <location>
        <begin position="20"/>
        <end position="267"/>
    </location>
</feature>
<reference evidence="7" key="3">
    <citation type="submission" date="2020-05" db="EMBL/GenBank/DDBJ databases">
        <title>Electrophorus electricus (electric eel) genome, fEleEle1, primary haplotype.</title>
        <authorList>
            <person name="Myers G."/>
            <person name="Meyer A."/>
            <person name="Fedrigo O."/>
            <person name="Formenti G."/>
            <person name="Rhie A."/>
            <person name="Tracey A."/>
            <person name="Sims Y."/>
            <person name="Jarvis E.D."/>
        </authorList>
    </citation>
    <scope>NUCLEOTIDE SEQUENCE [LARGE SCALE GENOMIC DNA]</scope>
</reference>
<organism evidence="7 8">
    <name type="scientific">Electrophorus electricus</name>
    <name type="common">Electric eel</name>
    <name type="synonym">Gymnotus electricus</name>
    <dbReference type="NCBI Taxonomy" id="8005"/>
    <lineage>
        <taxon>Eukaryota</taxon>
        <taxon>Metazoa</taxon>
        <taxon>Chordata</taxon>
        <taxon>Craniata</taxon>
        <taxon>Vertebrata</taxon>
        <taxon>Euteleostomi</taxon>
        <taxon>Actinopterygii</taxon>
        <taxon>Neopterygii</taxon>
        <taxon>Teleostei</taxon>
        <taxon>Ostariophysi</taxon>
        <taxon>Gymnotiformes</taxon>
        <taxon>Gymnotoidei</taxon>
        <taxon>Gymnotidae</taxon>
        <taxon>Electrophorus</taxon>
    </lineage>
</organism>
<reference evidence="8" key="2">
    <citation type="journal article" date="2017" name="Sci. Adv.">
        <title>A tail of two voltages: Proteomic comparison of the three electric organs of the electric eel.</title>
        <authorList>
            <person name="Traeger L.L."/>
            <person name="Sabat G."/>
            <person name="Barrett-Wilt G.A."/>
            <person name="Wells G.B."/>
            <person name="Sussman M.R."/>
        </authorList>
    </citation>
    <scope>NUCLEOTIDE SEQUENCE [LARGE SCALE GENOMIC DNA]</scope>
</reference>
<comment type="subcellular location">
    <subcellularLocation>
        <location evidence="1">Membrane</location>
        <topology evidence="1">Single-pass membrane protein</topology>
    </subcellularLocation>
</comment>
<dbReference type="InterPro" id="IPR007110">
    <property type="entry name" value="Ig-like_dom"/>
</dbReference>
<dbReference type="Ensembl" id="ENSEEET00000022771.2">
    <property type="protein sequence ID" value="ENSEEEP00000022521.2"/>
    <property type="gene ID" value="ENSEEEG00000010932.2"/>
</dbReference>
<dbReference type="OMA" id="HSSYYFV"/>
<dbReference type="InterPro" id="IPR036179">
    <property type="entry name" value="Ig-like_dom_sf"/>
</dbReference>
<evidence type="ECO:0000259" key="6">
    <source>
        <dbReference type="PROSITE" id="PS50835"/>
    </source>
</evidence>
<evidence type="ECO:0000313" key="8">
    <source>
        <dbReference type="Proteomes" id="UP000314983"/>
    </source>
</evidence>
<feature type="signal peptide" evidence="5">
    <location>
        <begin position="1"/>
        <end position="19"/>
    </location>
</feature>
<evidence type="ECO:0000256" key="4">
    <source>
        <dbReference type="SAM" id="Phobius"/>
    </source>
</evidence>
<evidence type="ECO:0000256" key="2">
    <source>
        <dbReference type="ARBA" id="ARBA00023136"/>
    </source>
</evidence>
<dbReference type="AlphaFoldDB" id="A0A4W4FCE2"/>
<dbReference type="InterPro" id="IPR013162">
    <property type="entry name" value="CD80_C2-set"/>
</dbReference>
<evidence type="ECO:0000313" key="7">
    <source>
        <dbReference type="Ensembl" id="ENSEEEP00000022521.2"/>
    </source>
</evidence>
<sequence length="267" mass="28427">MAVFSFMAVFLFIFEGVIAKVQLEPQNATVLQHSEARFNCCVNEPGWTVMIWSLNRLLALTILETSGVVNSTGRFSASDYSTGGASKWEFIIENVLREDSGQVTCQIQGSEPVTAQLSVQESGAVEIEGANRTATEGEQVTFQCLAVGWFPAPLLSWALNGMPVPKELFNSSFVEAGTVLNSSSSLGITASSSVLVECLATVPALGTPERSGVFLTVAKVDKPQTRDQTVLIAVTVSFSAAALLVLIIIAIVLCCKRKKGASECPAI</sequence>
<dbReference type="Pfam" id="PF08205">
    <property type="entry name" value="C2-set_2"/>
    <property type="match status" value="1"/>
</dbReference>
<dbReference type="GeneTree" id="ENSGT00940000165615"/>
<protein>
    <recommendedName>
        <fullName evidence="6">Ig-like domain-containing protein</fullName>
    </recommendedName>
</protein>
<name>A0A4W4FCE2_ELEEL</name>
<dbReference type="PANTHER" id="PTHR44991:SF1">
    <property type="entry name" value="IMMUNOGLOBULIN SUPERFAMILY MEMBER 5"/>
    <property type="match status" value="1"/>
</dbReference>
<dbReference type="InterPro" id="IPR003599">
    <property type="entry name" value="Ig_sub"/>
</dbReference>
<dbReference type="Gene3D" id="2.60.40.10">
    <property type="entry name" value="Immunoglobulins"/>
    <property type="match status" value="2"/>
</dbReference>
<dbReference type="GO" id="GO:0016020">
    <property type="term" value="C:membrane"/>
    <property type="evidence" value="ECO:0007669"/>
    <property type="project" value="UniProtKB-SubCell"/>
</dbReference>
<reference evidence="7" key="5">
    <citation type="submission" date="2025-09" db="UniProtKB">
        <authorList>
            <consortium name="Ensembl"/>
        </authorList>
    </citation>
    <scope>IDENTIFICATION</scope>
</reference>
<reference evidence="8" key="1">
    <citation type="journal article" date="2014" name="Science">
        <title>Nonhuman genetics. Genomic basis for the convergent evolution of electric organs.</title>
        <authorList>
            <person name="Gallant J.R."/>
            <person name="Traeger L.L."/>
            <person name="Volkening J.D."/>
            <person name="Moffett H."/>
            <person name="Chen P.H."/>
            <person name="Novina C.D."/>
            <person name="Phillips G.N.Jr."/>
            <person name="Anand R."/>
            <person name="Wells G.B."/>
            <person name="Pinch M."/>
            <person name="Guth R."/>
            <person name="Unguez G.A."/>
            <person name="Albert J.S."/>
            <person name="Zakon H.H."/>
            <person name="Samanta M.P."/>
            <person name="Sussman M.R."/>
        </authorList>
    </citation>
    <scope>NUCLEOTIDE SEQUENCE [LARGE SCALE GENOMIC DNA]</scope>
</reference>
<keyword evidence="4" id="KW-0812">Transmembrane</keyword>
<evidence type="ECO:0000256" key="5">
    <source>
        <dbReference type="SAM" id="SignalP"/>
    </source>
</evidence>
<accession>A0A4W4FCE2</accession>
<dbReference type="PANTHER" id="PTHR44991">
    <property type="entry name" value="IMMUNOGLOBULIN SUPERFAMILY MEMBER 5"/>
    <property type="match status" value="1"/>
</dbReference>